<gene>
    <name evidence="8" type="ORF">ACFSR3_03260</name>
</gene>
<accession>A0ABW5NPT9</accession>
<protein>
    <submittedName>
        <fullName evidence="8">DoxX family protein</fullName>
    </submittedName>
</protein>
<comment type="caution">
    <text evidence="8">The sequence shown here is derived from an EMBL/GenBank/DDBJ whole genome shotgun (WGS) entry which is preliminary data.</text>
</comment>
<feature type="transmembrane region" description="Helical" evidence="7">
    <location>
        <begin position="81"/>
        <end position="99"/>
    </location>
</feature>
<evidence type="ECO:0000256" key="6">
    <source>
        <dbReference type="ARBA" id="ARBA00023136"/>
    </source>
</evidence>
<evidence type="ECO:0000256" key="4">
    <source>
        <dbReference type="ARBA" id="ARBA00022692"/>
    </source>
</evidence>
<comment type="subcellular location">
    <subcellularLocation>
        <location evidence="1">Cell membrane</location>
        <topology evidence="1">Multi-pass membrane protein</topology>
    </subcellularLocation>
</comment>
<comment type="similarity">
    <text evidence="2">Belongs to the DoxX family.</text>
</comment>
<dbReference type="InterPro" id="IPR051907">
    <property type="entry name" value="DoxX-like_oxidoreductase"/>
</dbReference>
<dbReference type="Pfam" id="PF07681">
    <property type="entry name" value="DoxX"/>
    <property type="match status" value="1"/>
</dbReference>
<keyword evidence="4 7" id="KW-0812">Transmembrane</keyword>
<evidence type="ECO:0000313" key="8">
    <source>
        <dbReference type="EMBL" id="MFD2601062.1"/>
    </source>
</evidence>
<feature type="transmembrane region" description="Helical" evidence="7">
    <location>
        <begin position="111"/>
        <end position="129"/>
    </location>
</feature>
<keyword evidence="9" id="KW-1185">Reference proteome</keyword>
<dbReference type="InterPro" id="IPR032808">
    <property type="entry name" value="DoxX"/>
</dbReference>
<evidence type="ECO:0000256" key="5">
    <source>
        <dbReference type="ARBA" id="ARBA00022989"/>
    </source>
</evidence>
<evidence type="ECO:0000256" key="1">
    <source>
        <dbReference type="ARBA" id="ARBA00004651"/>
    </source>
</evidence>
<organism evidence="8 9">
    <name type="scientific">Flavobacterium suzhouense</name>
    <dbReference type="NCBI Taxonomy" id="1529638"/>
    <lineage>
        <taxon>Bacteria</taxon>
        <taxon>Pseudomonadati</taxon>
        <taxon>Bacteroidota</taxon>
        <taxon>Flavobacteriia</taxon>
        <taxon>Flavobacteriales</taxon>
        <taxon>Flavobacteriaceae</taxon>
        <taxon>Flavobacterium</taxon>
    </lineage>
</organism>
<dbReference type="PANTHER" id="PTHR33452">
    <property type="entry name" value="OXIDOREDUCTASE CATD-RELATED"/>
    <property type="match status" value="1"/>
</dbReference>
<keyword evidence="5 7" id="KW-1133">Transmembrane helix</keyword>
<dbReference type="Proteomes" id="UP001597480">
    <property type="component" value="Unassembled WGS sequence"/>
</dbReference>
<evidence type="ECO:0000313" key="9">
    <source>
        <dbReference type="Proteomes" id="UP001597480"/>
    </source>
</evidence>
<feature type="transmembrane region" description="Helical" evidence="7">
    <location>
        <begin position="53"/>
        <end position="74"/>
    </location>
</feature>
<keyword evidence="6 7" id="KW-0472">Membrane</keyword>
<sequence>MWLFDTSKDKKLYHTGLFLIRVVVGCFMLTHGAKKYMMLFSGEPIQFADPIGIGQANSLVLAFVAEFVCSVFILIGFATRLVVLPLITTMAIIVFVVHAPDGFEKQELPGLYLTIYVLLLITGSGKYSIDHLIYKKRRPKLYP</sequence>
<feature type="transmembrane region" description="Helical" evidence="7">
    <location>
        <begin position="12"/>
        <end position="33"/>
    </location>
</feature>
<evidence type="ECO:0000256" key="7">
    <source>
        <dbReference type="SAM" id="Phobius"/>
    </source>
</evidence>
<dbReference type="PANTHER" id="PTHR33452:SF1">
    <property type="entry name" value="INNER MEMBRANE PROTEIN YPHA-RELATED"/>
    <property type="match status" value="1"/>
</dbReference>
<proteinExistence type="inferred from homology"/>
<dbReference type="EMBL" id="JBHUMD010000005">
    <property type="protein sequence ID" value="MFD2601062.1"/>
    <property type="molecule type" value="Genomic_DNA"/>
</dbReference>
<evidence type="ECO:0000256" key="2">
    <source>
        <dbReference type="ARBA" id="ARBA00006679"/>
    </source>
</evidence>
<dbReference type="RefSeq" id="WP_379819701.1">
    <property type="nucleotide sequence ID" value="NZ_JBHUMD010000005.1"/>
</dbReference>
<name>A0ABW5NPT9_9FLAO</name>
<reference evidence="9" key="1">
    <citation type="journal article" date="2019" name="Int. J. Syst. Evol. Microbiol.">
        <title>The Global Catalogue of Microorganisms (GCM) 10K type strain sequencing project: providing services to taxonomists for standard genome sequencing and annotation.</title>
        <authorList>
            <consortium name="The Broad Institute Genomics Platform"/>
            <consortium name="The Broad Institute Genome Sequencing Center for Infectious Disease"/>
            <person name="Wu L."/>
            <person name="Ma J."/>
        </authorList>
    </citation>
    <scope>NUCLEOTIDE SEQUENCE [LARGE SCALE GENOMIC DNA]</scope>
    <source>
        <strain evidence="9">KCTC 42107</strain>
    </source>
</reference>
<keyword evidence="3" id="KW-1003">Cell membrane</keyword>
<evidence type="ECO:0000256" key="3">
    <source>
        <dbReference type="ARBA" id="ARBA00022475"/>
    </source>
</evidence>